<evidence type="ECO:0000259" key="1">
    <source>
        <dbReference type="Pfam" id="PF01850"/>
    </source>
</evidence>
<proteinExistence type="predicted"/>
<dbReference type="Pfam" id="PF01850">
    <property type="entry name" value="PIN"/>
    <property type="match status" value="1"/>
</dbReference>
<dbReference type="PANTHER" id="PTHR38826">
    <property type="entry name" value="RIBONUCLEASE VAPC13"/>
    <property type="match status" value="1"/>
</dbReference>
<evidence type="ECO:0000313" key="3">
    <source>
        <dbReference type="Proteomes" id="UP000176444"/>
    </source>
</evidence>
<accession>A0A1F4UR56</accession>
<dbReference type="AlphaFoldDB" id="A0A1F4UR56"/>
<name>A0A1F4UR56_UNCKA</name>
<protein>
    <recommendedName>
        <fullName evidence="1">PIN domain-containing protein</fullName>
    </recommendedName>
</protein>
<dbReference type="EMBL" id="MEUX01000016">
    <property type="protein sequence ID" value="OGC47396.1"/>
    <property type="molecule type" value="Genomic_DNA"/>
</dbReference>
<dbReference type="InterPro" id="IPR029060">
    <property type="entry name" value="PIN-like_dom_sf"/>
</dbReference>
<comment type="caution">
    <text evidence="2">The sequence shown here is derived from an EMBL/GenBank/DDBJ whole genome shotgun (WGS) entry which is preliminary data.</text>
</comment>
<dbReference type="PANTHER" id="PTHR38826:SF5">
    <property type="entry name" value="RIBONUCLEASE VAPC13"/>
    <property type="match status" value="1"/>
</dbReference>
<dbReference type="Proteomes" id="UP000176444">
    <property type="component" value="Unassembled WGS sequence"/>
</dbReference>
<gene>
    <name evidence="2" type="ORF">A2713_00860</name>
</gene>
<sequence>MVNEGENFIDANIFIRYLSGDDLDKFQRTKVLFQKAKNGKILLSTTSLVIAEVYYVLGSKKLYNFPKNQIADLLLPFIFLSNLKIEDKSLVIKAISMATVYDVDFEDAYSLAYMNANAIESIYSYDKDFDKAIGVERLEP</sequence>
<dbReference type="InterPro" id="IPR052106">
    <property type="entry name" value="PINc/VapC_TA"/>
</dbReference>
<reference evidence="2 3" key="1">
    <citation type="journal article" date="2016" name="Nat. Commun.">
        <title>Thousands of microbial genomes shed light on interconnected biogeochemical processes in an aquifer system.</title>
        <authorList>
            <person name="Anantharaman K."/>
            <person name="Brown C.T."/>
            <person name="Hug L.A."/>
            <person name="Sharon I."/>
            <person name="Castelle C.J."/>
            <person name="Probst A.J."/>
            <person name="Thomas B.C."/>
            <person name="Singh A."/>
            <person name="Wilkins M.J."/>
            <person name="Karaoz U."/>
            <person name="Brodie E.L."/>
            <person name="Williams K.H."/>
            <person name="Hubbard S.S."/>
            <person name="Banfield J.F."/>
        </authorList>
    </citation>
    <scope>NUCLEOTIDE SEQUENCE [LARGE SCALE GENOMIC DNA]</scope>
</reference>
<evidence type="ECO:0000313" key="2">
    <source>
        <dbReference type="EMBL" id="OGC47396.1"/>
    </source>
</evidence>
<dbReference type="InterPro" id="IPR002716">
    <property type="entry name" value="PIN_dom"/>
</dbReference>
<dbReference type="Gene3D" id="3.40.50.1010">
    <property type="entry name" value="5'-nuclease"/>
    <property type="match status" value="1"/>
</dbReference>
<feature type="domain" description="PIN" evidence="1">
    <location>
        <begin position="8"/>
        <end position="132"/>
    </location>
</feature>
<organism evidence="2 3">
    <name type="scientific">candidate division WWE3 bacterium RIFCSPHIGHO2_01_FULL_35_17</name>
    <dbReference type="NCBI Taxonomy" id="1802614"/>
    <lineage>
        <taxon>Bacteria</taxon>
        <taxon>Katanobacteria</taxon>
    </lineage>
</organism>
<dbReference type="SUPFAM" id="SSF88723">
    <property type="entry name" value="PIN domain-like"/>
    <property type="match status" value="1"/>
</dbReference>